<evidence type="ECO:0000313" key="3">
    <source>
        <dbReference type="Proteomes" id="UP000279259"/>
    </source>
</evidence>
<organism evidence="2 3">
    <name type="scientific">Saitozyma podzolica</name>
    <dbReference type="NCBI Taxonomy" id="1890683"/>
    <lineage>
        <taxon>Eukaryota</taxon>
        <taxon>Fungi</taxon>
        <taxon>Dikarya</taxon>
        <taxon>Basidiomycota</taxon>
        <taxon>Agaricomycotina</taxon>
        <taxon>Tremellomycetes</taxon>
        <taxon>Tremellales</taxon>
        <taxon>Trimorphomycetaceae</taxon>
        <taxon>Saitozyma</taxon>
    </lineage>
</organism>
<name>A0A427XYP7_9TREE</name>
<accession>A0A427XYP7</accession>
<feature type="compositionally biased region" description="Pro residues" evidence="1">
    <location>
        <begin position="1"/>
        <end position="12"/>
    </location>
</feature>
<evidence type="ECO:0000313" key="2">
    <source>
        <dbReference type="EMBL" id="RSH83932.1"/>
    </source>
</evidence>
<proteinExistence type="predicted"/>
<keyword evidence="3" id="KW-1185">Reference proteome</keyword>
<evidence type="ECO:0000256" key="1">
    <source>
        <dbReference type="SAM" id="MobiDB-lite"/>
    </source>
</evidence>
<protein>
    <submittedName>
        <fullName evidence="2">Uncharacterized protein</fullName>
    </submittedName>
</protein>
<dbReference type="EMBL" id="RSCD01000022">
    <property type="protein sequence ID" value="RSH83932.1"/>
    <property type="molecule type" value="Genomic_DNA"/>
</dbReference>
<reference evidence="2 3" key="1">
    <citation type="submission" date="2018-11" db="EMBL/GenBank/DDBJ databases">
        <title>Genome sequence of Saitozyma podzolica DSM 27192.</title>
        <authorList>
            <person name="Aliyu H."/>
            <person name="Gorte O."/>
            <person name="Ochsenreither K."/>
        </authorList>
    </citation>
    <scope>NUCLEOTIDE SEQUENCE [LARGE SCALE GENOMIC DNA]</scope>
    <source>
        <strain evidence="2 3">DSM 27192</strain>
    </source>
</reference>
<dbReference type="Proteomes" id="UP000279259">
    <property type="component" value="Unassembled WGS sequence"/>
</dbReference>
<dbReference type="OrthoDB" id="2565385at2759"/>
<gene>
    <name evidence="2" type="ORF">EHS25_005176</name>
</gene>
<feature type="region of interest" description="Disordered" evidence="1">
    <location>
        <begin position="1"/>
        <end position="39"/>
    </location>
</feature>
<sequence>MYVDRLPPPRPRPALSLQSVHSTTRHLPDGRAVISPSFYPDPGPPRWYPELQRPRRTRLEVLPAIRSDHQVYVQPNALLLSNIPALHTEARIQDLLKPLDLEVSQTVLLSPPARQLAASARKQSTTRSWG</sequence>
<comment type="caution">
    <text evidence="2">The sequence shown here is derived from an EMBL/GenBank/DDBJ whole genome shotgun (WGS) entry which is preliminary data.</text>
</comment>
<dbReference type="AlphaFoldDB" id="A0A427XYP7"/>